<dbReference type="CDD" id="cd03216">
    <property type="entry name" value="ABC_Carb_Monos_I"/>
    <property type="match status" value="1"/>
</dbReference>
<name>A0ABS2STJ6_9BACI</name>
<dbReference type="InterPro" id="IPR050107">
    <property type="entry name" value="ABC_carbohydrate_import_ATPase"/>
</dbReference>
<dbReference type="InterPro" id="IPR003439">
    <property type="entry name" value="ABC_transporter-like_ATP-bd"/>
</dbReference>
<keyword evidence="11" id="KW-1185">Reference proteome</keyword>
<keyword evidence="8" id="KW-0472">Membrane</keyword>
<dbReference type="SMART" id="SM00382">
    <property type="entry name" value="AAA"/>
    <property type="match status" value="2"/>
</dbReference>
<evidence type="ECO:0000256" key="8">
    <source>
        <dbReference type="ARBA" id="ARBA00023136"/>
    </source>
</evidence>
<keyword evidence="5" id="KW-0547">Nucleotide-binding</keyword>
<feature type="domain" description="ABC transporter" evidence="9">
    <location>
        <begin position="3"/>
        <end position="241"/>
    </location>
</feature>
<evidence type="ECO:0000256" key="7">
    <source>
        <dbReference type="ARBA" id="ARBA00022967"/>
    </source>
</evidence>
<keyword evidence="3 10" id="KW-0762">Sugar transport</keyword>
<evidence type="ECO:0000313" key="11">
    <source>
        <dbReference type="Proteomes" id="UP001179280"/>
    </source>
</evidence>
<evidence type="ECO:0000256" key="4">
    <source>
        <dbReference type="ARBA" id="ARBA00022737"/>
    </source>
</evidence>
<proteinExistence type="predicted"/>
<keyword evidence="7" id="KW-1278">Translocase</keyword>
<keyword evidence="6 10" id="KW-0067">ATP-binding</keyword>
<organism evidence="10 11">
    <name type="scientific">Shouchella xiaoxiensis</name>
    <dbReference type="NCBI Taxonomy" id="766895"/>
    <lineage>
        <taxon>Bacteria</taxon>
        <taxon>Bacillati</taxon>
        <taxon>Bacillota</taxon>
        <taxon>Bacilli</taxon>
        <taxon>Bacillales</taxon>
        <taxon>Bacillaceae</taxon>
        <taxon>Shouchella</taxon>
    </lineage>
</organism>
<dbReference type="Gene3D" id="3.40.50.300">
    <property type="entry name" value="P-loop containing nucleotide triphosphate hydrolases"/>
    <property type="match status" value="2"/>
</dbReference>
<evidence type="ECO:0000256" key="3">
    <source>
        <dbReference type="ARBA" id="ARBA00022597"/>
    </source>
</evidence>
<evidence type="ECO:0000256" key="6">
    <source>
        <dbReference type="ARBA" id="ARBA00022840"/>
    </source>
</evidence>
<gene>
    <name evidence="10" type="ORF">JOC54_001020</name>
</gene>
<dbReference type="CDD" id="cd03215">
    <property type="entry name" value="ABC_Carb_Monos_II"/>
    <property type="match status" value="1"/>
</dbReference>
<protein>
    <submittedName>
        <fullName evidence="10">Simple sugar transport system ATP-binding protein</fullName>
    </submittedName>
</protein>
<reference evidence="10" key="1">
    <citation type="submission" date="2021-01" db="EMBL/GenBank/DDBJ databases">
        <title>Genomic Encyclopedia of Type Strains, Phase IV (KMG-IV): sequencing the most valuable type-strain genomes for metagenomic binning, comparative biology and taxonomic classification.</title>
        <authorList>
            <person name="Goeker M."/>
        </authorList>
    </citation>
    <scope>NUCLEOTIDE SEQUENCE</scope>
    <source>
        <strain evidence="10">DSM 21943</strain>
    </source>
</reference>
<accession>A0ABS2STJ6</accession>
<dbReference type="Pfam" id="PF00005">
    <property type="entry name" value="ABC_tran"/>
    <property type="match status" value="2"/>
</dbReference>
<evidence type="ECO:0000256" key="2">
    <source>
        <dbReference type="ARBA" id="ARBA00022475"/>
    </source>
</evidence>
<keyword evidence="4" id="KW-0677">Repeat</keyword>
<dbReference type="InterPro" id="IPR027417">
    <property type="entry name" value="P-loop_NTPase"/>
</dbReference>
<evidence type="ECO:0000313" key="10">
    <source>
        <dbReference type="EMBL" id="MBM7837789.1"/>
    </source>
</evidence>
<dbReference type="PROSITE" id="PS50893">
    <property type="entry name" value="ABC_TRANSPORTER_2"/>
    <property type="match status" value="2"/>
</dbReference>
<dbReference type="InterPro" id="IPR003593">
    <property type="entry name" value="AAA+_ATPase"/>
</dbReference>
<keyword evidence="1" id="KW-0813">Transport</keyword>
<evidence type="ECO:0000259" key="9">
    <source>
        <dbReference type="PROSITE" id="PS50893"/>
    </source>
</evidence>
<sequence>MKLEMNEISLAFPGVKALEQAEFEAESGEIHALIGANGAGKSTLMNVLAGVHQANSGTIKINGELVEIGTPKQALAYGIQLVHQEVDMALFPELTVTENVLSTQLITQKPLFLSWSAMHRRAEQALRELDVDIPVKKRVMDLTLAEKQLVLLARALATECRILILDEPTAPLSNSETAALFRVVKTLKERGLLLVFISHRLQELLDHCDHITVMRDGKHVLKQAANQLTTGAIVEAMLGKKMEAQFPDVPRTRGAEWLRTEHLSDHKRVKDVSIRLHQGEIVGLAGLVGAGKTELCKLLFGAARSRSGTITIKGKTARLRSPHEAVKKGMALVPEERRKEGIFVEETVARNVTAVSLANFTTVGAFLKERAEGERAEEVVSQLGIKTPSLLTKVRTLSGGNQQKIAIGKWMIDDADIYLFDEPTKGIDVGAKRDVYQLIARLAARGKAVLFASCELAEVIGLSDRIYVMYDGKIAQEVAPDRTTEEALLHLATGGAVHD</sequence>
<dbReference type="GO" id="GO:0005524">
    <property type="term" value="F:ATP binding"/>
    <property type="evidence" value="ECO:0007669"/>
    <property type="project" value="UniProtKB-KW"/>
</dbReference>
<dbReference type="InterPro" id="IPR017871">
    <property type="entry name" value="ABC_transporter-like_CS"/>
</dbReference>
<dbReference type="Proteomes" id="UP001179280">
    <property type="component" value="Unassembled WGS sequence"/>
</dbReference>
<dbReference type="PANTHER" id="PTHR43790:SF3">
    <property type="entry name" value="D-ALLOSE IMPORT ATP-BINDING PROTEIN ALSA-RELATED"/>
    <property type="match status" value="1"/>
</dbReference>
<dbReference type="PROSITE" id="PS00211">
    <property type="entry name" value="ABC_TRANSPORTER_1"/>
    <property type="match status" value="1"/>
</dbReference>
<dbReference type="SUPFAM" id="SSF52540">
    <property type="entry name" value="P-loop containing nucleoside triphosphate hydrolases"/>
    <property type="match status" value="2"/>
</dbReference>
<evidence type="ECO:0000256" key="5">
    <source>
        <dbReference type="ARBA" id="ARBA00022741"/>
    </source>
</evidence>
<evidence type="ECO:0000256" key="1">
    <source>
        <dbReference type="ARBA" id="ARBA00022448"/>
    </source>
</evidence>
<comment type="caution">
    <text evidence="10">The sequence shown here is derived from an EMBL/GenBank/DDBJ whole genome shotgun (WGS) entry which is preliminary data.</text>
</comment>
<dbReference type="EMBL" id="JAFBCV010000002">
    <property type="protein sequence ID" value="MBM7837789.1"/>
    <property type="molecule type" value="Genomic_DNA"/>
</dbReference>
<feature type="domain" description="ABC transporter" evidence="9">
    <location>
        <begin position="244"/>
        <end position="496"/>
    </location>
</feature>
<dbReference type="PANTHER" id="PTHR43790">
    <property type="entry name" value="CARBOHYDRATE TRANSPORT ATP-BINDING PROTEIN MG119-RELATED"/>
    <property type="match status" value="1"/>
</dbReference>
<keyword evidence="2" id="KW-1003">Cell membrane</keyword>